<dbReference type="EMBL" id="FZOR01000012">
    <property type="protein sequence ID" value="SNS91243.1"/>
    <property type="molecule type" value="Genomic_DNA"/>
</dbReference>
<dbReference type="PANTHER" id="PTHR33371:SF16">
    <property type="entry name" value="MCE-FAMILY PROTEIN MCE3F"/>
    <property type="match status" value="1"/>
</dbReference>
<evidence type="ECO:0000313" key="4">
    <source>
        <dbReference type="Proteomes" id="UP000198318"/>
    </source>
</evidence>
<name>A0A239IDZ8_9ACTN</name>
<dbReference type="GO" id="GO:0005576">
    <property type="term" value="C:extracellular region"/>
    <property type="evidence" value="ECO:0007669"/>
    <property type="project" value="TreeGrafter"/>
</dbReference>
<feature type="region of interest" description="Disordered" evidence="1">
    <location>
        <begin position="361"/>
        <end position="382"/>
    </location>
</feature>
<reference evidence="3 4" key="1">
    <citation type="submission" date="2017-06" db="EMBL/GenBank/DDBJ databases">
        <authorList>
            <person name="Kim H.J."/>
            <person name="Triplett B.A."/>
        </authorList>
    </citation>
    <scope>NUCLEOTIDE SEQUENCE [LARGE SCALE GENOMIC DNA]</scope>
    <source>
        <strain evidence="3 4">DSM 44715</strain>
    </source>
</reference>
<protein>
    <submittedName>
        <fullName evidence="3">Phospholipid/cholesterol/gamma-HCH transport system substrate-binding protein</fullName>
    </submittedName>
</protein>
<dbReference type="PANTHER" id="PTHR33371">
    <property type="entry name" value="INTERMEMBRANE PHOSPHOLIPID TRANSPORT SYSTEM BINDING PROTEIN MLAD-RELATED"/>
    <property type="match status" value="1"/>
</dbReference>
<dbReference type="InterPro" id="IPR052336">
    <property type="entry name" value="MlaD_Phospholipid_Transporter"/>
</dbReference>
<dbReference type="Pfam" id="PF02470">
    <property type="entry name" value="MlaD"/>
    <property type="match status" value="1"/>
</dbReference>
<dbReference type="NCBIfam" id="TIGR00996">
    <property type="entry name" value="Mtu_fam_mce"/>
    <property type="match status" value="1"/>
</dbReference>
<gene>
    <name evidence="3" type="ORF">SAMN05443665_101265</name>
</gene>
<evidence type="ECO:0000313" key="3">
    <source>
        <dbReference type="EMBL" id="SNS91243.1"/>
    </source>
</evidence>
<dbReference type="AlphaFoldDB" id="A0A239IDZ8"/>
<evidence type="ECO:0000256" key="1">
    <source>
        <dbReference type="SAM" id="MobiDB-lite"/>
    </source>
</evidence>
<evidence type="ECO:0000259" key="2">
    <source>
        <dbReference type="Pfam" id="PF02470"/>
    </source>
</evidence>
<sequence length="416" mass="43585">MLTAVTRIKIAVFAVLAVLVIAYIGVNYADVGRYVGLRGYYTVRLDLPSTGGLFEGSAVSYRGVSVGKVGKLDLTSDGVVAELHIDNSSPDIPRSLEAVVANRSAVGEQYVDLRPRADTGPYLAQGATIPRSVTTVPAPVNETLKSVNDFTASLPLNDTKTLIDELGLAFAGQGPHLQQLLDTSARFVSASDAAFPDTRALIHNGQVVLQTQNEMSGAFKSFASDSRLLARQFRDSDTDLRKLIAAGPGAANEMSALLRDLDPSLSVLLANLLTTARIGSPRQAAIEEMLDNLPKVAGIGPSIVDDGLLRMGLVTTFFNPQPCTRGYGKTRYREGHDESPAPPFNTDAHCAESPSTGINVRGSANAPHKGVPAPAKPGTLSGTRSTGLIDSLGLSAGARPPTSGDLATLLGLGGTR</sequence>
<proteinExistence type="predicted"/>
<keyword evidence="4" id="KW-1185">Reference proteome</keyword>
<dbReference type="InterPro" id="IPR005693">
    <property type="entry name" value="Mce"/>
</dbReference>
<dbReference type="OrthoDB" id="4741753at2"/>
<dbReference type="InterPro" id="IPR003399">
    <property type="entry name" value="Mce/MlaD"/>
</dbReference>
<dbReference type="RefSeq" id="WP_089326567.1">
    <property type="nucleotide sequence ID" value="NZ_FZOR01000012.1"/>
</dbReference>
<organism evidence="3 4">
    <name type="scientific">Actinomadura meyerae</name>
    <dbReference type="NCBI Taxonomy" id="240840"/>
    <lineage>
        <taxon>Bacteria</taxon>
        <taxon>Bacillati</taxon>
        <taxon>Actinomycetota</taxon>
        <taxon>Actinomycetes</taxon>
        <taxon>Streptosporangiales</taxon>
        <taxon>Thermomonosporaceae</taxon>
        <taxon>Actinomadura</taxon>
    </lineage>
</organism>
<feature type="domain" description="Mce/MlaD" evidence="2">
    <location>
        <begin position="40"/>
        <end position="115"/>
    </location>
</feature>
<accession>A0A239IDZ8</accession>
<dbReference type="Proteomes" id="UP000198318">
    <property type="component" value="Unassembled WGS sequence"/>
</dbReference>